<accession>A0A2S7SYP7</accession>
<dbReference type="InterPro" id="IPR019226">
    <property type="entry name" value="DUF2158"/>
</dbReference>
<dbReference type="Pfam" id="PF09926">
    <property type="entry name" value="DUF2158"/>
    <property type="match status" value="1"/>
</dbReference>
<evidence type="ECO:0008006" key="3">
    <source>
        <dbReference type="Google" id="ProtNLM"/>
    </source>
</evidence>
<reference evidence="1 2" key="1">
    <citation type="submission" date="2018-01" db="EMBL/GenBank/DDBJ databases">
        <title>A novel member of the phylum Bacteroidetes isolated from glacier ice.</title>
        <authorList>
            <person name="Liu Q."/>
            <person name="Xin Y.-H."/>
        </authorList>
    </citation>
    <scope>NUCLEOTIDE SEQUENCE [LARGE SCALE GENOMIC DNA]</scope>
    <source>
        <strain evidence="1 2">RB1R16</strain>
    </source>
</reference>
<organism evidence="1 2">
    <name type="scientific">Flavipsychrobacter stenotrophus</name>
    <dbReference type="NCBI Taxonomy" id="2077091"/>
    <lineage>
        <taxon>Bacteria</taxon>
        <taxon>Pseudomonadati</taxon>
        <taxon>Bacteroidota</taxon>
        <taxon>Chitinophagia</taxon>
        <taxon>Chitinophagales</taxon>
        <taxon>Chitinophagaceae</taxon>
        <taxon>Flavipsychrobacter</taxon>
    </lineage>
</organism>
<sequence>MELQLNPGDKVRLISGGPVMTVRGKHYDVLVNEYSPNMIDCIWFAKNNEGREQAHYCPFQMEELIMAKHG</sequence>
<evidence type="ECO:0000313" key="2">
    <source>
        <dbReference type="Proteomes" id="UP000239872"/>
    </source>
</evidence>
<dbReference type="EMBL" id="PPSL01000002">
    <property type="protein sequence ID" value="PQJ11818.1"/>
    <property type="molecule type" value="Genomic_DNA"/>
</dbReference>
<gene>
    <name evidence="1" type="ORF">CJD36_008465</name>
</gene>
<dbReference type="AlphaFoldDB" id="A0A2S7SYP7"/>
<protein>
    <recommendedName>
        <fullName evidence="3">DUF2158 domain-containing protein</fullName>
    </recommendedName>
</protein>
<dbReference type="OrthoDB" id="1264301at2"/>
<evidence type="ECO:0000313" key="1">
    <source>
        <dbReference type="EMBL" id="PQJ11818.1"/>
    </source>
</evidence>
<name>A0A2S7SYP7_9BACT</name>
<dbReference type="Proteomes" id="UP000239872">
    <property type="component" value="Unassembled WGS sequence"/>
</dbReference>
<dbReference type="RefSeq" id="WP_105038698.1">
    <property type="nucleotide sequence ID" value="NZ_PPSL01000002.1"/>
</dbReference>
<proteinExistence type="predicted"/>
<comment type="caution">
    <text evidence="1">The sequence shown here is derived from an EMBL/GenBank/DDBJ whole genome shotgun (WGS) entry which is preliminary data.</text>
</comment>
<keyword evidence="2" id="KW-1185">Reference proteome</keyword>